<evidence type="ECO:0000313" key="3">
    <source>
        <dbReference type="Proteomes" id="UP000000714"/>
    </source>
</evidence>
<keyword evidence="3" id="KW-1185">Reference proteome</keyword>
<proteinExistence type="predicted"/>
<sequence length="112" mass="12387">MTINQIMELIPKILDTLVLIGVASGVSIPLIQNLLASVKSKKIKQVADWALETVKWADVNFSHLEGADRRAKAIEELGGIINNTSQKFNMSTTDIERKIDAAYKDYKGSNLD</sequence>
<gene>
    <name evidence="2" type="ORF">KSY1p072</name>
</gene>
<dbReference type="TCDB" id="1.E.26.1.9">
    <property type="family name" value="the holin llh (holin llh) family"/>
</dbReference>
<dbReference type="EMBL" id="DQ535032">
    <property type="protein sequence ID" value="ABG21615.1"/>
    <property type="molecule type" value="Genomic_DNA"/>
</dbReference>
<dbReference type="KEGG" id="vg:5602013"/>
<reference evidence="2 3" key="1">
    <citation type="journal article" date="2007" name="Virology">
        <title>KSY1, a lactococcal phage with a T7-like transcription.</title>
        <authorList>
            <person name="Chopin A."/>
            <person name="Deveau H."/>
            <person name="Ehrlich S.D."/>
            <person name="Moineau S."/>
            <person name="Chopin M.C."/>
        </authorList>
    </citation>
    <scope>NUCLEOTIDE SEQUENCE</scope>
</reference>
<organism evidence="2 3">
    <name type="scientific">Lactococcus phage KSY1</name>
    <dbReference type="NCBI Taxonomy" id="2913972"/>
    <lineage>
        <taxon>Viruses</taxon>
        <taxon>Duplodnaviria</taxon>
        <taxon>Heunggongvirae</taxon>
        <taxon>Uroviricota</taxon>
        <taxon>Caudoviricetes</taxon>
        <taxon>Chopinvirus</taxon>
        <taxon>Chopinvirus KSY1</taxon>
    </lineage>
</organism>
<accession>A6MAD7</accession>
<keyword evidence="1" id="KW-0812">Transmembrane</keyword>
<feature type="transmembrane region" description="Helical" evidence="1">
    <location>
        <begin position="17"/>
        <end position="35"/>
    </location>
</feature>
<keyword evidence="1" id="KW-0472">Membrane</keyword>
<dbReference type="RefSeq" id="YP_001469071.1">
    <property type="nucleotide sequence ID" value="NC_009817.1"/>
</dbReference>
<evidence type="ECO:0000256" key="1">
    <source>
        <dbReference type="SAM" id="Phobius"/>
    </source>
</evidence>
<name>A6MAD7_9CAUD</name>
<keyword evidence="1" id="KW-1133">Transmembrane helix</keyword>
<dbReference type="GeneID" id="5602013"/>
<evidence type="ECO:0000313" key="2">
    <source>
        <dbReference type="EMBL" id="ABG21615.1"/>
    </source>
</evidence>
<protein>
    <submittedName>
        <fullName evidence="2">Gp072</fullName>
    </submittedName>
</protein>
<dbReference type="Proteomes" id="UP000000714">
    <property type="component" value="Segment"/>
</dbReference>